<dbReference type="SUPFAM" id="SSF159774">
    <property type="entry name" value="YerB-like"/>
    <property type="match status" value="1"/>
</dbReference>
<gene>
    <name evidence="5" type="ORF">FHU38_002763</name>
</gene>
<keyword evidence="2" id="KW-1133">Transmembrane helix</keyword>
<feature type="domain" description="DUF3048" evidence="4">
    <location>
        <begin position="185"/>
        <end position="299"/>
    </location>
</feature>
<evidence type="ECO:0000313" key="6">
    <source>
        <dbReference type="Proteomes" id="UP000545493"/>
    </source>
</evidence>
<dbReference type="Proteomes" id="UP000545493">
    <property type="component" value="Unassembled WGS sequence"/>
</dbReference>
<keyword evidence="2" id="KW-0472">Membrane</keyword>
<feature type="transmembrane region" description="Helical" evidence="2">
    <location>
        <begin position="7"/>
        <end position="28"/>
    </location>
</feature>
<proteinExistence type="predicted"/>
<evidence type="ECO:0000256" key="2">
    <source>
        <dbReference type="SAM" id="Phobius"/>
    </source>
</evidence>
<evidence type="ECO:0000259" key="4">
    <source>
        <dbReference type="Pfam" id="PF17479"/>
    </source>
</evidence>
<keyword evidence="6" id="KW-1185">Reference proteome</keyword>
<name>A0A7X5URJ0_9PSEU</name>
<keyword evidence="2" id="KW-0812">Transmembrane</keyword>
<evidence type="ECO:0008006" key="7">
    <source>
        <dbReference type="Google" id="ProtNLM"/>
    </source>
</evidence>
<dbReference type="RefSeq" id="WP_167171149.1">
    <property type="nucleotide sequence ID" value="NZ_JAAOYM010000001.1"/>
</dbReference>
<feature type="domain" description="DUF3048" evidence="3">
    <location>
        <begin position="34"/>
        <end position="159"/>
    </location>
</feature>
<evidence type="ECO:0000313" key="5">
    <source>
        <dbReference type="EMBL" id="NIJ12419.1"/>
    </source>
</evidence>
<dbReference type="EMBL" id="JAAOYM010000001">
    <property type="protein sequence ID" value="NIJ12419.1"/>
    <property type="molecule type" value="Genomic_DNA"/>
</dbReference>
<dbReference type="Pfam" id="PF17479">
    <property type="entry name" value="DUF3048_C"/>
    <property type="match status" value="1"/>
</dbReference>
<evidence type="ECO:0000256" key="1">
    <source>
        <dbReference type="SAM" id="MobiDB-lite"/>
    </source>
</evidence>
<organism evidence="5 6">
    <name type="scientific">Saccharomonospora amisosensis</name>
    <dbReference type="NCBI Taxonomy" id="1128677"/>
    <lineage>
        <taxon>Bacteria</taxon>
        <taxon>Bacillati</taxon>
        <taxon>Actinomycetota</taxon>
        <taxon>Actinomycetes</taxon>
        <taxon>Pseudonocardiales</taxon>
        <taxon>Pseudonocardiaceae</taxon>
        <taxon>Saccharomonospora</taxon>
    </lineage>
</organism>
<dbReference type="InterPro" id="IPR021416">
    <property type="entry name" value="DUF3048_N"/>
</dbReference>
<feature type="region of interest" description="Disordered" evidence="1">
    <location>
        <begin position="268"/>
        <end position="288"/>
    </location>
</feature>
<reference evidence="5 6" key="1">
    <citation type="submission" date="2020-03" db="EMBL/GenBank/DDBJ databases">
        <title>Sequencing the genomes of 1000 actinobacteria strains.</title>
        <authorList>
            <person name="Klenk H.-P."/>
        </authorList>
    </citation>
    <scope>NUCLEOTIDE SEQUENCE [LARGE SCALE GENOMIC DNA]</scope>
    <source>
        <strain evidence="5 6">DSM 45685</strain>
    </source>
</reference>
<dbReference type="Pfam" id="PF11258">
    <property type="entry name" value="DUF3048"/>
    <property type="match status" value="1"/>
</dbReference>
<accession>A0A7X5URJ0</accession>
<evidence type="ECO:0000259" key="3">
    <source>
        <dbReference type="Pfam" id="PF11258"/>
    </source>
</evidence>
<dbReference type="Gene3D" id="3.50.90.10">
    <property type="entry name" value="YerB-like"/>
    <property type="match status" value="1"/>
</dbReference>
<dbReference type="InterPro" id="IPR035328">
    <property type="entry name" value="DUF3048_C"/>
</dbReference>
<dbReference type="AlphaFoldDB" id="A0A7X5URJ0"/>
<dbReference type="InterPro" id="IPR023158">
    <property type="entry name" value="YerB-like_sf"/>
</dbReference>
<sequence length="304" mass="31698">MTRGTKLSLAAVAAVLVIAAAIVGVLLLTGGDDPGDRPVLAIKIDNVAAARPQTGLGSADVIYCEPAEGGLTRLAAVYTTEVPEVAGPVRSARETDLELLSQYGSPALAFSGAAPELDPLLRDAPLLDVSPGPESGAYFRDGSRRAPHNLYVRPRELPEGSGRGADQVLRFAPAPSGGTPVTEHTVRYPAASLRFEWDRQAGRWLVELNGTPLVSTEAGQLRAATVVVQHVTTRPGVAVRDAAGAPSPVLDTVGNGDATVLRDGRSFDAEWSRSDPDDGTSFTTGSGQALPLAEGPVWILLVRD</sequence>
<comment type="caution">
    <text evidence="5">The sequence shown here is derived from an EMBL/GenBank/DDBJ whole genome shotgun (WGS) entry which is preliminary data.</text>
</comment>
<protein>
    <recommendedName>
        <fullName evidence="7">DUF3048 domain-containing protein</fullName>
    </recommendedName>
</protein>